<accession>S8EGY9</accession>
<feature type="region of interest" description="Disordered" evidence="1">
    <location>
        <begin position="1"/>
        <end position="92"/>
    </location>
</feature>
<name>S8EGY9_FOMSC</name>
<evidence type="ECO:0000313" key="3">
    <source>
        <dbReference type="Proteomes" id="UP000015241"/>
    </source>
</evidence>
<keyword evidence="3" id="KW-1185">Reference proteome</keyword>
<protein>
    <submittedName>
        <fullName evidence="2">Uncharacterized protein</fullName>
    </submittedName>
</protein>
<proteinExistence type="predicted"/>
<dbReference type="HOGENOM" id="CLU_1578558_0_0_1"/>
<reference evidence="2 3" key="1">
    <citation type="journal article" date="2012" name="Science">
        <title>The Paleozoic origin of enzymatic lignin decomposition reconstructed from 31 fungal genomes.</title>
        <authorList>
            <person name="Floudas D."/>
            <person name="Binder M."/>
            <person name="Riley R."/>
            <person name="Barry K."/>
            <person name="Blanchette R.A."/>
            <person name="Henrissat B."/>
            <person name="Martinez A.T."/>
            <person name="Otillar R."/>
            <person name="Spatafora J.W."/>
            <person name="Yadav J.S."/>
            <person name="Aerts A."/>
            <person name="Benoit I."/>
            <person name="Boyd A."/>
            <person name="Carlson A."/>
            <person name="Copeland A."/>
            <person name="Coutinho P.M."/>
            <person name="de Vries R.P."/>
            <person name="Ferreira P."/>
            <person name="Findley K."/>
            <person name="Foster B."/>
            <person name="Gaskell J."/>
            <person name="Glotzer D."/>
            <person name="Gorecki P."/>
            <person name="Heitman J."/>
            <person name="Hesse C."/>
            <person name="Hori C."/>
            <person name="Igarashi K."/>
            <person name="Jurgens J.A."/>
            <person name="Kallen N."/>
            <person name="Kersten P."/>
            <person name="Kohler A."/>
            <person name="Kuees U."/>
            <person name="Kumar T.K.A."/>
            <person name="Kuo A."/>
            <person name="LaButti K."/>
            <person name="Larrondo L.F."/>
            <person name="Lindquist E."/>
            <person name="Ling A."/>
            <person name="Lombard V."/>
            <person name="Lucas S."/>
            <person name="Lundell T."/>
            <person name="Martin R."/>
            <person name="McLaughlin D.J."/>
            <person name="Morgenstern I."/>
            <person name="Morin E."/>
            <person name="Murat C."/>
            <person name="Nagy L.G."/>
            <person name="Nolan M."/>
            <person name="Ohm R.A."/>
            <person name="Patyshakuliyeva A."/>
            <person name="Rokas A."/>
            <person name="Ruiz-Duenas F.J."/>
            <person name="Sabat G."/>
            <person name="Salamov A."/>
            <person name="Samejima M."/>
            <person name="Schmutz J."/>
            <person name="Slot J.C."/>
            <person name="St John F."/>
            <person name="Stenlid J."/>
            <person name="Sun H."/>
            <person name="Sun S."/>
            <person name="Syed K."/>
            <person name="Tsang A."/>
            <person name="Wiebenga A."/>
            <person name="Young D."/>
            <person name="Pisabarro A."/>
            <person name="Eastwood D.C."/>
            <person name="Martin F."/>
            <person name="Cullen D."/>
            <person name="Grigoriev I.V."/>
            <person name="Hibbett D.S."/>
        </authorList>
    </citation>
    <scope>NUCLEOTIDE SEQUENCE</scope>
    <source>
        <strain evidence="3">FP-58527</strain>
    </source>
</reference>
<gene>
    <name evidence="2" type="ORF">FOMPIDRAFT_82531</name>
</gene>
<evidence type="ECO:0000313" key="2">
    <source>
        <dbReference type="EMBL" id="EPT02504.1"/>
    </source>
</evidence>
<dbReference type="AlphaFoldDB" id="S8EGY9"/>
<evidence type="ECO:0000256" key="1">
    <source>
        <dbReference type="SAM" id="MobiDB-lite"/>
    </source>
</evidence>
<dbReference type="EMBL" id="KE504135">
    <property type="protein sequence ID" value="EPT02504.1"/>
    <property type="molecule type" value="Genomic_DNA"/>
</dbReference>
<sequence length="169" mass="18290">MAREPHHAHPAHTPRGPLPLPPRRDALRAPRGPAAATPPPDLEVPKSLRPLHGPVRARPHAWALYAKARRRRSPRTSGTGACSSESPLRVPPRTGCCRALQLPCKIVSTLDPRPSTQPEPGLVRVSWFFEVKEARGREAGGGTPGCSHYARLKGIGAALRPVKRGYICS</sequence>
<organism evidence="2 3">
    <name type="scientific">Fomitopsis schrenkii</name>
    <name type="common">Brown rot fungus</name>
    <dbReference type="NCBI Taxonomy" id="2126942"/>
    <lineage>
        <taxon>Eukaryota</taxon>
        <taxon>Fungi</taxon>
        <taxon>Dikarya</taxon>
        <taxon>Basidiomycota</taxon>
        <taxon>Agaricomycotina</taxon>
        <taxon>Agaricomycetes</taxon>
        <taxon>Polyporales</taxon>
        <taxon>Fomitopsis</taxon>
    </lineage>
</organism>
<dbReference type="Proteomes" id="UP000015241">
    <property type="component" value="Unassembled WGS sequence"/>
</dbReference>
<dbReference type="InParanoid" id="S8EGY9"/>